<dbReference type="PANTHER" id="PTHR43124">
    <property type="entry name" value="PURINE EFFLUX PUMP PBUE"/>
    <property type="match status" value="1"/>
</dbReference>
<evidence type="ECO:0000313" key="8">
    <source>
        <dbReference type="EMBL" id="UVO10033.1"/>
    </source>
</evidence>
<feature type="transmembrane region" description="Helical" evidence="6">
    <location>
        <begin position="310"/>
        <end position="327"/>
    </location>
</feature>
<evidence type="ECO:0000256" key="1">
    <source>
        <dbReference type="ARBA" id="ARBA00004651"/>
    </source>
</evidence>
<dbReference type="PROSITE" id="PS50850">
    <property type="entry name" value="MFS"/>
    <property type="match status" value="1"/>
</dbReference>
<dbReference type="Gene3D" id="1.20.1250.20">
    <property type="entry name" value="MFS general substrate transporter like domains"/>
    <property type="match status" value="1"/>
</dbReference>
<dbReference type="Proteomes" id="UP001059272">
    <property type="component" value="Chromosome"/>
</dbReference>
<feature type="transmembrane region" description="Helical" evidence="6">
    <location>
        <begin position="128"/>
        <end position="152"/>
    </location>
</feature>
<feature type="transmembrane region" description="Helical" evidence="6">
    <location>
        <begin position="97"/>
        <end position="119"/>
    </location>
</feature>
<keyword evidence="2" id="KW-1003">Cell membrane</keyword>
<dbReference type="InterPro" id="IPR011701">
    <property type="entry name" value="MFS"/>
</dbReference>
<evidence type="ECO:0000256" key="4">
    <source>
        <dbReference type="ARBA" id="ARBA00022989"/>
    </source>
</evidence>
<evidence type="ECO:0000256" key="2">
    <source>
        <dbReference type="ARBA" id="ARBA00022475"/>
    </source>
</evidence>
<dbReference type="SUPFAM" id="SSF103473">
    <property type="entry name" value="MFS general substrate transporter"/>
    <property type="match status" value="1"/>
</dbReference>
<reference evidence="8" key="1">
    <citation type="submission" date="2021-12" db="EMBL/GenBank/DDBJ databases">
        <title>Genome sequence of novel Pectobacterium sp. causing blackleg.</title>
        <authorList>
            <person name="Wang J."/>
        </authorList>
    </citation>
    <scope>NUCLEOTIDE SEQUENCE</scope>
    <source>
        <strain evidence="8">BY21311</strain>
    </source>
</reference>
<feature type="transmembrane region" description="Helical" evidence="6">
    <location>
        <begin position="7"/>
        <end position="27"/>
    </location>
</feature>
<feature type="transmembrane region" description="Helical" evidence="6">
    <location>
        <begin position="209"/>
        <end position="233"/>
    </location>
</feature>
<dbReference type="Pfam" id="PF07690">
    <property type="entry name" value="MFS_1"/>
    <property type="match status" value="1"/>
</dbReference>
<dbReference type="RefSeq" id="WP_258884810.1">
    <property type="nucleotide sequence ID" value="NZ_CP090065.1"/>
</dbReference>
<dbReference type="EMBL" id="CP090065">
    <property type="protein sequence ID" value="UVO10033.1"/>
    <property type="molecule type" value="Genomic_DNA"/>
</dbReference>
<gene>
    <name evidence="8" type="ORF">LW347_08860</name>
</gene>
<evidence type="ECO:0000259" key="7">
    <source>
        <dbReference type="PROSITE" id="PS50850"/>
    </source>
</evidence>
<feature type="transmembrane region" description="Helical" evidence="6">
    <location>
        <begin position="245"/>
        <end position="267"/>
    </location>
</feature>
<evidence type="ECO:0000256" key="5">
    <source>
        <dbReference type="ARBA" id="ARBA00023136"/>
    </source>
</evidence>
<name>A0AAE9NVP4_9GAMM</name>
<evidence type="ECO:0000256" key="3">
    <source>
        <dbReference type="ARBA" id="ARBA00022692"/>
    </source>
</evidence>
<evidence type="ECO:0000256" key="6">
    <source>
        <dbReference type="SAM" id="Phobius"/>
    </source>
</evidence>
<feature type="transmembrane region" description="Helical" evidence="6">
    <location>
        <begin position="279"/>
        <end position="304"/>
    </location>
</feature>
<feature type="transmembrane region" description="Helical" evidence="6">
    <location>
        <begin position="158"/>
        <end position="180"/>
    </location>
</feature>
<protein>
    <submittedName>
        <fullName evidence="8">MFS transporter</fullName>
    </submittedName>
</protein>
<evidence type="ECO:0000313" key="9">
    <source>
        <dbReference type="Proteomes" id="UP001059272"/>
    </source>
</evidence>
<feature type="domain" description="Major facilitator superfamily (MFS) profile" evidence="7">
    <location>
        <begin position="6"/>
        <end position="386"/>
    </location>
</feature>
<sequence>MKKKPLLILFFIGYFIVNFNLSFLYPLLPSIKQHFSGNEKDLALLLAAFPTIALFSNLFLGPFIDKFGKEKFYIIGTLGCMFCFVGTVFINDIKWVIIFRFLSGMFVPMLGATIFPLIVENFEGKEKLFASGVVQGAASVAQLIALPIGVISGDTIPWHIPFTTLFSLSLISLAIGILFLKFKHTEHSDKINLASYITSYKFVFMQKPVFLYISSYTLYGFAVFIVFSMYPLWLLSSGRITNHQIALMFIITGIIDLLASVSINYFSKFFSSSLKFMRTLIIISIVSVAFVPFFPTNLIAQVVLFSTFTWVRACFSPLLFVEIYSLVSKNERSTLNGLMNASFQLATSCGGIVGTWLYYYSTSFILNTAIFCLSVTLCLLVLTGIKTKSLEELIN</sequence>
<dbReference type="InterPro" id="IPR050189">
    <property type="entry name" value="MFS_Efflux_Transporters"/>
</dbReference>
<dbReference type="KEGG" id="ppoo:LW347_08860"/>
<dbReference type="PANTHER" id="PTHR43124:SF3">
    <property type="entry name" value="CHLORAMPHENICOL EFFLUX PUMP RV0191"/>
    <property type="match status" value="1"/>
</dbReference>
<feature type="transmembrane region" description="Helical" evidence="6">
    <location>
        <begin position="365"/>
        <end position="385"/>
    </location>
</feature>
<accession>A0AAE9NVP4</accession>
<feature type="transmembrane region" description="Helical" evidence="6">
    <location>
        <begin position="339"/>
        <end position="359"/>
    </location>
</feature>
<proteinExistence type="predicted"/>
<feature type="transmembrane region" description="Helical" evidence="6">
    <location>
        <begin position="42"/>
        <end position="60"/>
    </location>
</feature>
<organism evidence="8 9">
    <name type="scientific">Pectobacterium polonicum</name>
    <dbReference type="NCBI Taxonomy" id="2485124"/>
    <lineage>
        <taxon>Bacteria</taxon>
        <taxon>Pseudomonadati</taxon>
        <taxon>Pseudomonadota</taxon>
        <taxon>Gammaproteobacteria</taxon>
        <taxon>Enterobacterales</taxon>
        <taxon>Pectobacteriaceae</taxon>
        <taxon>Pectobacterium</taxon>
    </lineage>
</organism>
<dbReference type="AlphaFoldDB" id="A0AAE9NVP4"/>
<keyword evidence="5 6" id="KW-0472">Membrane</keyword>
<dbReference type="GO" id="GO:0005886">
    <property type="term" value="C:plasma membrane"/>
    <property type="evidence" value="ECO:0007669"/>
    <property type="project" value="UniProtKB-SubCell"/>
</dbReference>
<dbReference type="InterPro" id="IPR036259">
    <property type="entry name" value="MFS_trans_sf"/>
</dbReference>
<dbReference type="InterPro" id="IPR020846">
    <property type="entry name" value="MFS_dom"/>
</dbReference>
<keyword evidence="3 6" id="KW-0812">Transmembrane</keyword>
<comment type="subcellular location">
    <subcellularLocation>
        <location evidence="1">Cell membrane</location>
        <topology evidence="1">Multi-pass membrane protein</topology>
    </subcellularLocation>
</comment>
<dbReference type="GO" id="GO:0022857">
    <property type="term" value="F:transmembrane transporter activity"/>
    <property type="evidence" value="ECO:0007669"/>
    <property type="project" value="InterPro"/>
</dbReference>
<feature type="transmembrane region" description="Helical" evidence="6">
    <location>
        <begin position="72"/>
        <end position="91"/>
    </location>
</feature>
<keyword evidence="4 6" id="KW-1133">Transmembrane helix</keyword>